<accession>A0A420JCT0</accession>
<name>A0A420JCT0_9PEZI</name>
<keyword evidence="1" id="KW-0238">DNA-binding</keyword>
<dbReference type="PROSITE" id="PS51253">
    <property type="entry name" value="HTH_CENPB"/>
    <property type="match status" value="1"/>
</dbReference>
<dbReference type="EMBL" id="MCBS01001249">
    <property type="protein sequence ID" value="RKF96048.1"/>
    <property type="molecule type" value="Genomic_DNA"/>
</dbReference>
<dbReference type="AlphaFoldDB" id="A0A420JCT0"/>
<evidence type="ECO:0000313" key="3">
    <source>
        <dbReference type="EMBL" id="RKF96048.1"/>
    </source>
</evidence>
<reference evidence="3 4" key="1">
    <citation type="journal article" date="2018" name="BMC Genomics">
        <title>Comparative genome analyses reveal sequence features reflecting distinct modes of host-adaptation between dicot and monocot powdery mildew.</title>
        <authorList>
            <person name="Wu Y."/>
            <person name="Ma X."/>
            <person name="Pan Z."/>
            <person name="Kale S.D."/>
            <person name="Song Y."/>
            <person name="King H."/>
            <person name="Zhang Q."/>
            <person name="Presley C."/>
            <person name="Deng X."/>
            <person name="Wei C.I."/>
            <person name="Xiao S."/>
        </authorList>
    </citation>
    <scope>NUCLEOTIDE SEQUENCE [LARGE SCALE GENOMIC DNA]</scope>
    <source>
        <strain evidence="3">UMSG1</strain>
    </source>
</reference>
<gene>
    <name evidence="3" type="ORF">GcM1_012001</name>
</gene>
<protein>
    <recommendedName>
        <fullName evidence="2">HTH CENPB-type domain-containing protein</fullName>
    </recommendedName>
</protein>
<dbReference type="Pfam" id="PF03221">
    <property type="entry name" value="HTH_Tnp_Tc5"/>
    <property type="match status" value="1"/>
</dbReference>
<evidence type="ECO:0000259" key="2">
    <source>
        <dbReference type="PROSITE" id="PS51253"/>
    </source>
</evidence>
<proteinExistence type="predicted"/>
<dbReference type="Proteomes" id="UP000285326">
    <property type="component" value="Unassembled WGS sequence"/>
</dbReference>
<organism evidence="3 4">
    <name type="scientific">Golovinomyces cichoracearum</name>
    <dbReference type="NCBI Taxonomy" id="62708"/>
    <lineage>
        <taxon>Eukaryota</taxon>
        <taxon>Fungi</taxon>
        <taxon>Dikarya</taxon>
        <taxon>Ascomycota</taxon>
        <taxon>Pezizomycotina</taxon>
        <taxon>Leotiomycetes</taxon>
        <taxon>Erysiphales</taxon>
        <taxon>Erysiphaceae</taxon>
        <taxon>Golovinomyces</taxon>
    </lineage>
</organism>
<sequence length="147" mass="16978">YNGRSTLADNGGHNSLLDEAQEATLINYIDHGIEQGFPFRYDMIVSAASQILRSCSIDKRIGNNWVYRWVKKQRMLDRYHSIHTKPLDHRRKIITPDLINGYFDKLEVVIKKYAFQPCDIWNVDECGFRIGVLGSTTVITHSNVKHV</sequence>
<evidence type="ECO:0000256" key="1">
    <source>
        <dbReference type="ARBA" id="ARBA00023125"/>
    </source>
</evidence>
<feature type="domain" description="HTH CENPB-type" evidence="2">
    <location>
        <begin position="9"/>
        <end position="79"/>
    </location>
</feature>
<dbReference type="InterPro" id="IPR006600">
    <property type="entry name" value="HTH_CenpB_DNA-bd_dom"/>
</dbReference>
<feature type="non-terminal residue" evidence="3">
    <location>
        <position position="1"/>
    </location>
</feature>
<dbReference type="GO" id="GO:0003677">
    <property type="term" value="F:DNA binding"/>
    <property type="evidence" value="ECO:0007669"/>
    <property type="project" value="UniProtKB-KW"/>
</dbReference>
<evidence type="ECO:0000313" key="4">
    <source>
        <dbReference type="Proteomes" id="UP000285326"/>
    </source>
</evidence>
<comment type="caution">
    <text evidence="3">The sequence shown here is derived from an EMBL/GenBank/DDBJ whole genome shotgun (WGS) entry which is preliminary data.</text>
</comment>